<dbReference type="EMBL" id="RCUV01000008">
    <property type="protein sequence ID" value="RLP71494.1"/>
    <property type="molecule type" value="Genomic_DNA"/>
</dbReference>
<dbReference type="AlphaFoldDB" id="A0A3L6ZUC7"/>
<keyword evidence="2" id="KW-1185">Reference proteome</keyword>
<reference evidence="1 2" key="1">
    <citation type="submission" date="2018-10" db="EMBL/GenBank/DDBJ databases">
        <authorList>
            <person name="Li J."/>
        </authorList>
    </citation>
    <scope>NUCLEOTIDE SEQUENCE [LARGE SCALE GENOMIC DNA]</scope>
    <source>
        <strain evidence="1 2">CCTCC AB209002</strain>
    </source>
</reference>
<comment type="caution">
    <text evidence="1">The sequence shown here is derived from an EMBL/GenBank/DDBJ whole genome shotgun (WGS) entry which is preliminary data.</text>
</comment>
<protein>
    <submittedName>
        <fullName evidence="1">Uncharacterized protein</fullName>
    </submittedName>
</protein>
<evidence type="ECO:0000313" key="2">
    <source>
        <dbReference type="Proteomes" id="UP000270299"/>
    </source>
</evidence>
<proteinExistence type="predicted"/>
<evidence type="ECO:0000313" key="1">
    <source>
        <dbReference type="EMBL" id="RLP71494.1"/>
    </source>
</evidence>
<gene>
    <name evidence="1" type="ORF">D9V29_09215</name>
</gene>
<sequence length="97" mass="10365">MDVGSGVFEVITSSGAVYVIDLDRSTITRHSSRARPQALLRRDSETVRLIAVRECTVGKSLNVIIDLGLSGVAFTSRVSTDVLMIMPLSDKSGPTNG</sequence>
<dbReference type="Proteomes" id="UP000270299">
    <property type="component" value="Unassembled WGS sequence"/>
</dbReference>
<organism evidence="1 2">
    <name type="scientific">Mycetocola manganoxydans</name>
    <dbReference type="NCBI Taxonomy" id="699879"/>
    <lineage>
        <taxon>Bacteria</taxon>
        <taxon>Bacillati</taxon>
        <taxon>Actinomycetota</taxon>
        <taxon>Actinomycetes</taxon>
        <taxon>Micrococcales</taxon>
        <taxon>Microbacteriaceae</taxon>
        <taxon>Mycetocola</taxon>
    </lineage>
</organism>
<accession>A0A3L6ZUC7</accession>
<name>A0A3L6ZUC7_9MICO</name>